<reference evidence="2 3" key="1">
    <citation type="submission" date="2020-07" db="EMBL/GenBank/DDBJ databases">
        <title>Endozoicomonas sp. nov., isolated from sediment.</title>
        <authorList>
            <person name="Gu T."/>
        </authorList>
    </citation>
    <scope>NUCLEOTIDE SEQUENCE [LARGE SCALE GENOMIC DNA]</scope>
    <source>
        <strain evidence="2 3">SM1973</strain>
    </source>
</reference>
<keyword evidence="1" id="KW-1133">Transmembrane helix</keyword>
<dbReference type="EMBL" id="JACCKB010000016">
    <property type="protein sequence ID" value="NYZ66667.1"/>
    <property type="molecule type" value="Genomic_DNA"/>
</dbReference>
<keyword evidence="3" id="KW-1185">Reference proteome</keyword>
<evidence type="ECO:0000313" key="3">
    <source>
        <dbReference type="Proteomes" id="UP000569732"/>
    </source>
</evidence>
<keyword evidence="1" id="KW-0812">Transmembrane</keyword>
<name>A0A853IAU9_9GAMM</name>
<keyword evidence="1" id="KW-0472">Membrane</keyword>
<protein>
    <submittedName>
        <fullName evidence="2">Uncharacterized protein</fullName>
    </submittedName>
</protein>
<comment type="caution">
    <text evidence="2">The sequence shown here is derived from an EMBL/GenBank/DDBJ whole genome shotgun (WGS) entry which is preliminary data.</text>
</comment>
<proteinExistence type="predicted"/>
<accession>A0A853IAU9</accession>
<gene>
    <name evidence="2" type="ORF">H0A36_11665</name>
</gene>
<evidence type="ECO:0000313" key="2">
    <source>
        <dbReference type="EMBL" id="NYZ66667.1"/>
    </source>
</evidence>
<dbReference type="AlphaFoldDB" id="A0A853IAU9"/>
<feature type="transmembrane region" description="Helical" evidence="1">
    <location>
        <begin position="5"/>
        <end position="22"/>
    </location>
</feature>
<sequence>MTRVLIIIGCIIGILTGGWFYLQFNAVQQFENALIEAELDQHLTYQGISINPVTGIITLSQPALKHQGGASKWGNLPAFNLEAETLQTSFTHFKNLTSLQQGELSITGYKAKLIEDAELYRTIGDNQFVYMLVAMGYDKLPINFQVDWLYDQPDDLLTLNLKTSANQLGEINAKLSLDRLSLLETNGVQPSLTNLFSNQADWESVRLTQLQATYQDQGFIRKFQQWFQLSQVKTPDSTIIELLSEPHYQQLLALWESQQIAKNNAQDWLDALKSFVDNPNQLTISAKFNRPISFRLLKSQPSSGKIAELLELDLDN</sequence>
<evidence type="ECO:0000256" key="1">
    <source>
        <dbReference type="SAM" id="Phobius"/>
    </source>
</evidence>
<dbReference type="RefSeq" id="WP_180568695.1">
    <property type="nucleotide sequence ID" value="NZ_JACCKB010000016.1"/>
</dbReference>
<dbReference type="Proteomes" id="UP000569732">
    <property type="component" value="Unassembled WGS sequence"/>
</dbReference>
<organism evidence="2 3">
    <name type="scientific">Spartinivicinus marinus</name>
    <dbReference type="NCBI Taxonomy" id="2994442"/>
    <lineage>
        <taxon>Bacteria</taxon>
        <taxon>Pseudomonadati</taxon>
        <taxon>Pseudomonadota</taxon>
        <taxon>Gammaproteobacteria</taxon>
        <taxon>Oceanospirillales</taxon>
        <taxon>Zooshikellaceae</taxon>
        <taxon>Spartinivicinus</taxon>
    </lineage>
</organism>